<feature type="coiled-coil region" evidence="1">
    <location>
        <begin position="79"/>
        <end position="106"/>
    </location>
</feature>
<evidence type="ECO:0008006" key="4">
    <source>
        <dbReference type="Google" id="ProtNLM"/>
    </source>
</evidence>
<evidence type="ECO:0000313" key="2">
    <source>
        <dbReference type="EMBL" id="NKQ58706.1"/>
    </source>
</evidence>
<protein>
    <recommendedName>
        <fullName evidence="4">PE domain-containing protein</fullName>
    </recommendedName>
</protein>
<sequence length="116" mass="11966">MTETRTAPGVSSGAFAVSPELAATTFAQLTKLQDVVGEMVREARVLGRKVPLGGGYAEEIGTFMARYGIDGPGSAADQLARFGQELEKLKDNVGKALKRYQAADDAAAGGVDCSGG</sequence>
<dbReference type="Proteomes" id="UP000715441">
    <property type="component" value="Unassembled WGS sequence"/>
</dbReference>
<evidence type="ECO:0000256" key="1">
    <source>
        <dbReference type="SAM" id="Coils"/>
    </source>
</evidence>
<reference evidence="2 3" key="1">
    <citation type="submission" date="2020-04" db="EMBL/GenBank/DDBJ databases">
        <title>Novel species.</title>
        <authorList>
            <person name="Teo W.F.A."/>
            <person name="Lipun K."/>
            <person name="Srisuk N."/>
            <person name="Duangmal K."/>
        </authorList>
    </citation>
    <scope>NUCLEOTIDE SEQUENCE [LARGE SCALE GENOMIC DNA]</scope>
    <source>
        <strain evidence="2 3">K13G38</strain>
    </source>
</reference>
<gene>
    <name evidence="2" type="ORF">HFP15_38270</name>
</gene>
<accession>A0ABX1JHL4</accession>
<comment type="caution">
    <text evidence="2">The sequence shown here is derived from an EMBL/GenBank/DDBJ whole genome shotgun (WGS) entry which is preliminary data.</text>
</comment>
<keyword evidence="3" id="KW-1185">Reference proteome</keyword>
<dbReference type="EMBL" id="JAAXLS010000064">
    <property type="protein sequence ID" value="NKQ58706.1"/>
    <property type="molecule type" value="Genomic_DNA"/>
</dbReference>
<evidence type="ECO:0000313" key="3">
    <source>
        <dbReference type="Proteomes" id="UP000715441"/>
    </source>
</evidence>
<proteinExistence type="predicted"/>
<dbReference type="RefSeq" id="WP_168522798.1">
    <property type="nucleotide sequence ID" value="NZ_JAAXLS010000064.1"/>
</dbReference>
<organism evidence="2 3">
    <name type="scientific">Amycolatopsis acididurans</name>
    <dbReference type="NCBI Taxonomy" id="2724524"/>
    <lineage>
        <taxon>Bacteria</taxon>
        <taxon>Bacillati</taxon>
        <taxon>Actinomycetota</taxon>
        <taxon>Actinomycetes</taxon>
        <taxon>Pseudonocardiales</taxon>
        <taxon>Pseudonocardiaceae</taxon>
        <taxon>Amycolatopsis</taxon>
    </lineage>
</organism>
<keyword evidence="1" id="KW-0175">Coiled coil</keyword>
<name>A0ABX1JHL4_9PSEU</name>